<name>A0AAW2U4T0_9LAMI</name>
<feature type="compositionally biased region" description="Polar residues" evidence="1">
    <location>
        <begin position="1"/>
        <end position="14"/>
    </location>
</feature>
<reference evidence="2" key="1">
    <citation type="submission" date="2020-06" db="EMBL/GenBank/DDBJ databases">
        <authorList>
            <person name="Li T."/>
            <person name="Hu X."/>
            <person name="Zhang T."/>
            <person name="Song X."/>
            <person name="Zhang H."/>
            <person name="Dai N."/>
            <person name="Sheng W."/>
            <person name="Hou X."/>
            <person name="Wei L."/>
        </authorList>
    </citation>
    <scope>NUCLEOTIDE SEQUENCE</scope>
    <source>
        <strain evidence="2">KEN1</strain>
        <tissue evidence="2">Leaf</tissue>
    </source>
</reference>
<sequence>MAATTPRSTDQATDTPRIIVTPDAPPCGAVPESPRNSSADDYFSHSRATDSPCPCPGDNSTQSGCP</sequence>
<accession>A0AAW2U4T0</accession>
<protein>
    <submittedName>
        <fullName evidence="2">Uncharacterized protein</fullName>
    </submittedName>
</protein>
<evidence type="ECO:0000256" key="1">
    <source>
        <dbReference type="SAM" id="MobiDB-lite"/>
    </source>
</evidence>
<dbReference type="EMBL" id="JACGWN010000013">
    <property type="protein sequence ID" value="KAL0411814.1"/>
    <property type="molecule type" value="Genomic_DNA"/>
</dbReference>
<feature type="region of interest" description="Disordered" evidence="1">
    <location>
        <begin position="1"/>
        <end position="66"/>
    </location>
</feature>
<dbReference type="AlphaFoldDB" id="A0AAW2U4T0"/>
<evidence type="ECO:0000313" key="2">
    <source>
        <dbReference type="EMBL" id="KAL0411814.1"/>
    </source>
</evidence>
<proteinExistence type="predicted"/>
<reference evidence="2" key="2">
    <citation type="journal article" date="2024" name="Plant">
        <title>Genomic evolution and insights into agronomic trait innovations of Sesamum species.</title>
        <authorList>
            <person name="Miao H."/>
            <person name="Wang L."/>
            <person name="Qu L."/>
            <person name="Liu H."/>
            <person name="Sun Y."/>
            <person name="Le M."/>
            <person name="Wang Q."/>
            <person name="Wei S."/>
            <person name="Zheng Y."/>
            <person name="Lin W."/>
            <person name="Duan Y."/>
            <person name="Cao H."/>
            <person name="Xiong S."/>
            <person name="Wang X."/>
            <person name="Wei L."/>
            <person name="Li C."/>
            <person name="Ma Q."/>
            <person name="Ju M."/>
            <person name="Zhao R."/>
            <person name="Li G."/>
            <person name="Mu C."/>
            <person name="Tian Q."/>
            <person name="Mei H."/>
            <person name="Zhang T."/>
            <person name="Gao T."/>
            <person name="Zhang H."/>
        </authorList>
    </citation>
    <scope>NUCLEOTIDE SEQUENCE</scope>
    <source>
        <strain evidence="2">KEN1</strain>
    </source>
</reference>
<gene>
    <name evidence="2" type="ORF">Slati_3771100</name>
</gene>
<comment type="caution">
    <text evidence="2">The sequence shown here is derived from an EMBL/GenBank/DDBJ whole genome shotgun (WGS) entry which is preliminary data.</text>
</comment>
<organism evidence="2">
    <name type="scientific">Sesamum latifolium</name>
    <dbReference type="NCBI Taxonomy" id="2727402"/>
    <lineage>
        <taxon>Eukaryota</taxon>
        <taxon>Viridiplantae</taxon>
        <taxon>Streptophyta</taxon>
        <taxon>Embryophyta</taxon>
        <taxon>Tracheophyta</taxon>
        <taxon>Spermatophyta</taxon>
        <taxon>Magnoliopsida</taxon>
        <taxon>eudicotyledons</taxon>
        <taxon>Gunneridae</taxon>
        <taxon>Pentapetalae</taxon>
        <taxon>asterids</taxon>
        <taxon>lamiids</taxon>
        <taxon>Lamiales</taxon>
        <taxon>Pedaliaceae</taxon>
        <taxon>Sesamum</taxon>
    </lineage>
</organism>